<dbReference type="EMBL" id="LCEJ01000067">
    <property type="protein sequence ID" value="KKS69004.1"/>
    <property type="molecule type" value="Genomic_DNA"/>
</dbReference>
<dbReference type="InterPro" id="IPR043519">
    <property type="entry name" value="NT_sf"/>
</dbReference>
<dbReference type="AlphaFoldDB" id="A0A0G1B703"/>
<dbReference type="Pfam" id="PF01909">
    <property type="entry name" value="NTP_transf_2"/>
    <property type="match status" value="1"/>
</dbReference>
<evidence type="ECO:0000259" key="1">
    <source>
        <dbReference type="Pfam" id="PF01909"/>
    </source>
</evidence>
<dbReference type="CDD" id="cd05403">
    <property type="entry name" value="NT_KNTase_like"/>
    <property type="match status" value="1"/>
</dbReference>
<dbReference type="Gene3D" id="3.30.460.10">
    <property type="entry name" value="Beta Polymerase, domain 2"/>
    <property type="match status" value="1"/>
</dbReference>
<sequence length="169" mass="19783">MKQAIGYSKYRVLLDTFIDSVQQTFGDQVVSIVLYGSVARGKARPDSDVDLLLILRDAPAAYWKRLQSLLPILRRLREEPCWQELQREGVTPFLSLLVLSLEEARENRYLYLDMIEEARILVDSDDFFQDKLHSLQQRLKELGAKKIRRNGDWYWDLKPDLKLGDEVIL</sequence>
<feature type="non-terminal residue" evidence="2">
    <location>
        <position position="169"/>
    </location>
</feature>
<proteinExistence type="predicted"/>
<dbReference type="SUPFAM" id="SSF81301">
    <property type="entry name" value="Nucleotidyltransferase"/>
    <property type="match status" value="1"/>
</dbReference>
<feature type="domain" description="Polymerase nucleotidyl transferase" evidence="1">
    <location>
        <begin position="15"/>
        <end position="60"/>
    </location>
</feature>
<keyword evidence="2" id="KW-0808">Transferase</keyword>
<dbReference type="InterPro" id="IPR052548">
    <property type="entry name" value="Type_VII_TA_antitoxin"/>
</dbReference>
<dbReference type="PANTHER" id="PTHR33933:SF1">
    <property type="entry name" value="PROTEIN ADENYLYLTRANSFERASE MNTA-RELATED"/>
    <property type="match status" value="1"/>
</dbReference>
<organism evidence="2 3">
    <name type="scientific">Candidatus Daviesbacteria bacterium GW2011_GWA2_42_7</name>
    <dbReference type="NCBI Taxonomy" id="1618425"/>
    <lineage>
        <taxon>Bacteria</taxon>
        <taxon>Candidatus Daviesiibacteriota</taxon>
    </lineage>
</organism>
<dbReference type="Proteomes" id="UP000034785">
    <property type="component" value="Unassembled WGS sequence"/>
</dbReference>
<reference evidence="2 3" key="1">
    <citation type="journal article" date="2015" name="Nature">
        <title>rRNA introns, odd ribosomes, and small enigmatic genomes across a large radiation of phyla.</title>
        <authorList>
            <person name="Brown C.T."/>
            <person name="Hug L.A."/>
            <person name="Thomas B.C."/>
            <person name="Sharon I."/>
            <person name="Castelle C.J."/>
            <person name="Singh A."/>
            <person name="Wilkins M.J."/>
            <person name="Williams K.H."/>
            <person name="Banfield J.F."/>
        </authorList>
    </citation>
    <scope>NUCLEOTIDE SEQUENCE [LARGE SCALE GENOMIC DNA]</scope>
</reference>
<dbReference type="GO" id="GO:0016779">
    <property type="term" value="F:nucleotidyltransferase activity"/>
    <property type="evidence" value="ECO:0007669"/>
    <property type="project" value="InterPro"/>
</dbReference>
<evidence type="ECO:0000313" key="2">
    <source>
        <dbReference type="EMBL" id="KKS69004.1"/>
    </source>
</evidence>
<gene>
    <name evidence="2" type="ORF">UV41_C0067G0001</name>
</gene>
<dbReference type="PANTHER" id="PTHR33933">
    <property type="entry name" value="NUCLEOTIDYLTRANSFERASE"/>
    <property type="match status" value="1"/>
</dbReference>
<evidence type="ECO:0000313" key="3">
    <source>
        <dbReference type="Proteomes" id="UP000034785"/>
    </source>
</evidence>
<name>A0A0G1B703_9BACT</name>
<protein>
    <submittedName>
        <fullName evidence="2">Nucleotidyltransferase/HEPN domain protein</fullName>
    </submittedName>
</protein>
<dbReference type="InterPro" id="IPR002934">
    <property type="entry name" value="Polymerase_NTP_transf_dom"/>
</dbReference>
<comment type="caution">
    <text evidence="2">The sequence shown here is derived from an EMBL/GenBank/DDBJ whole genome shotgun (WGS) entry which is preliminary data.</text>
</comment>
<accession>A0A0G1B703</accession>